<dbReference type="Proteomes" id="UP000054988">
    <property type="component" value="Unassembled WGS sequence"/>
</dbReference>
<sequence length="91" mass="9949">MDKWGWKGKVDGIHHLVCNLEAAAFNNSFEKLSLGPEEKQAFDAGFQSVVLISGISDLVVILFGIKEVEKLVGVWLEAVWVGDIFAISSLS</sequence>
<dbReference type="EMBL" id="LATX01002505">
    <property type="protein sequence ID" value="KTB28064.1"/>
    <property type="molecule type" value="Genomic_DNA"/>
</dbReference>
<dbReference type="GO" id="GO:0003964">
    <property type="term" value="F:RNA-directed DNA polymerase activity"/>
    <property type="evidence" value="ECO:0007669"/>
    <property type="project" value="UniProtKB-KW"/>
</dbReference>
<proteinExistence type="predicted"/>
<accession>A0A0W0EVH0</accession>
<evidence type="ECO:0000313" key="1">
    <source>
        <dbReference type="EMBL" id="KTB28064.1"/>
    </source>
</evidence>
<keyword evidence="1" id="KW-0695">RNA-directed DNA polymerase</keyword>
<name>A0A0W0EVH0_MONRR</name>
<gene>
    <name evidence="1" type="ORF">WG66_19363</name>
</gene>
<evidence type="ECO:0000313" key="2">
    <source>
        <dbReference type="Proteomes" id="UP000054988"/>
    </source>
</evidence>
<reference evidence="1 2" key="1">
    <citation type="submission" date="2015-12" db="EMBL/GenBank/DDBJ databases">
        <title>Draft genome sequence of Moniliophthora roreri, the causal agent of frosty pod rot of cacao.</title>
        <authorList>
            <person name="Aime M.C."/>
            <person name="Diaz-Valderrama J.R."/>
            <person name="Kijpornyongpan T."/>
            <person name="Phillips-Mora W."/>
        </authorList>
    </citation>
    <scope>NUCLEOTIDE SEQUENCE [LARGE SCALE GENOMIC DNA]</scope>
    <source>
        <strain evidence="1 2">MCA 2952</strain>
    </source>
</reference>
<keyword evidence="1" id="KW-0808">Transferase</keyword>
<organism evidence="1 2">
    <name type="scientific">Moniliophthora roreri</name>
    <name type="common">Frosty pod rot fungus</name>
    <name type="synonym">Monilia roreri</name>
    <dbReference type="NCBI Taxonomy" id="221103"/>
    <lineage>
        <taxon>Eukaryota</taxon>
        <taxon>Fungi</taxon>
        <taxon>Dikarya</taxon>
        <taxon>Basidiomycota</taxon>
        <taxon>Agaricomycotina</taxon>
        <taxon>Agaricomycetes</taxon>
        <taxon>Agaricomycetidae</taxon>
        <taxon>Agaricales</taxon>
        <taxon>Marasmiineae</taxon>
        <taxon>Marasmiaceae</taxon>
        <taxon>Moniliophthora</taxon>
    </lineage>
</organism>
<comment type="caution">
    <text evidence="1">The sequence shown here is derived from an EMBL/GenBank/DDBJ whole genome shotgun (WGS) entry which is preliminary data.</text>
</comment>
<dbReference type="AlphaFoldDB" id="A0A0W0EVH0"/>
<protein>
    <submittedName>
        <fullName evidence="1">Putative reverse transcriptase-rnase h-integrase</fullName>
    </submittedName>
</protein>
<keyword evidence="1" id="KW-0548">Nucleotidyltransferase</keyword>